<dbReference type="FunFam" id="3.90.550.10:FF:000023">
    <property type="entry name" value="Glucose-1-phosphate thymidylyltransferase"/>
    <property type="match status" value="1"/>
</dbReference>
<evidence type="ECO:0000313" key="11">
    <source>
        <dbReference type="EMBL" id="SKA00924.1"/>
    </source>
</evidence>
<dbReference type="NCBIfam" id="TIGR01207">
    <property type="entry name" value="rmlA"/>
    <property type="match status" value="1"/>
</dbReference>
<dbReference type="GO" id="GO:0008879">
    <property type="term" value="F:glucose-1-phosphate thymidylyltransferase activity"/>
    <property type="evidence" value="ECO:0007669"/>
    <property type="project" value="UniProtKB-EC"/>
</dbReference>
<dbReference type="EMBL" id="FUWJ01000003">
    <property type="protein sequence ID" value="SKA00924.1"/>
    <property type="molecule type" value="Genomic_DNA"/>
</dbReference>
<dbReference type="InterPro" id="IPR029044">
    <property type="entry name" value="Nucleotide-diphossugar_trans"/>
</dbReference>
<keyword evidence="6 9" id="KW-0479">Metal-binding</keyword>
<gene>
    <name evidence="11" type="ORF">SAMN02745126_03110</name>
</gene>
<evidence type="ECO:0000256" key="2">
    <source>
        <dbReference type="ARBA" id="ARBA00010480"/>
    </source>
</evidence>
<keyword evidence="7 9" id="KW-0460">Magnesium</keyword>
<accession>A0A1T4QB77</accession>
<dbReference type="GO" id="GO:0046872">
    <property type="term" value="F:metal ion binding"/>
    <property type="evidence" value="ECO:0007669"/>
    <property type="project" value="UniProtKB-KW"/>
</dbReference>
<dbReference type="Pfam" id="PF00483">
    <property type="entry name" value="NTP_transferase"/>
    <property type="match status" value="1"/>
</dbReference>
<dbReference type="SUPFAM" id="SSF53448">
    <property type="entry name" value="Nucleotide-diphospho-sugar transferases"/>
    <property type="match status" value="1"/>
</dbReference>
<comment type="catalytic activity">
    <reaction evidence="8 9">
        <text>dTTP + alpha-D-glucose 1-phosphate + H(+) = dTDP-alpha-D-glucose + diphosphate</text>
        <dbReference type="Rhea" id="RHEA:15225"/>
        <dbReference type="ChEBI" id="CHEBI:15378"/>
        <dbReference type="ChEBI" id="CHEBI:33019"/>
        <dbReference type="ChEBI" id="CHEBI:37568"/>
        <dbReference type="ChEBI" id="CHEBI:57477"/>
        <dbReference type="ChEBI" id="CHEBI:58601"/>
        <dbReference type="EC" id="2.7.7.24"/>
    </reaction>
</comment>
<evidence type="ECO:0000256" key="8">
    <source>
        <dbReference type="ARBA" id="ARBA00049336"/>
    </source>
</evidence>
<evidence type="ECO:0000256" key="5">
    <source>
        <dbReference type="ARBA" id="ARBA00022695"/>
    </source>
</evidence>
<dbReference type="AlphaFoldDB" id="A0A1T4QB77"/>
<dbReference type="CDD" id="cd02538">
    <property type="entry name" value="G1P_TT_short"/>
    <property type="match status" value="1"/>
</dbReference>
<comment type="function">
    <text evidence="9">Catalyzes the formation of dTDP-glucose, from dTTP and glucose 1-phosphate, as well as its pyrophosphorolysis.</text>
</comment>
<dbReference type="InterPro" id="IPR005907">
    <property type="entry name" value="G1P_thy_trans_s"/>
</dbReference>
<comment type="cofactor">
    <cofactor evidence="1">
        <name>Mg(2+)</name>
        <dbReference type="ChEBI" id="CHEBI:18420"/>
    </cofactor>
</comment>
<dbReference type="EC" id="2.7.7.24" evidence="3 9"/>
<evidence type="ECO:0000256" key="9">
    <source>
        <dbReference type="RuleBase" id="RU003706"/>
    </source>
</evidence>
<evidence type="ECO:0000256" key="6">
    <source>
        <dbReference type="ARBA" id="ARBA00022723"/>
    </source>
</evidence>
<evidence type="ECO:0000256" key="4">
    <source>
        <dbReference type="ARBA" id="ARBA00022679"/>
    </source>
</evidence>
<dbReference type="InterPro" id="IPR005835">
    <property type="entry name" value="NTP_transferase_dom"/>
</dbReference>
<dbReference type="Proteomes" id="UP000190092">
    <property type="component" value="Unassembled WGS sequence"/>
</dbReference>
<keyword evidence="4 9" id="KW-0808">Transferase</keyword>
<evidence type="ECO:0000256" key="7">
    <source>
        <dbReference type="ARBA" id="ARBA00022842"/>
    </source>
</evidence>
<dbReference type="PANTHER" id="PTHR43532:SF1">
    <property type="entry name" value="GLUCOSE-1-PHOSPHATE THYMIDYLYLTRANSFERASE 1"/>
    <property type="match status" value="1"/>
</dbReference>
<dbReference type="RefSeq" id="WP_085934820.1">
    <property type="nucleotide sequence ID" value="NZ_FUWJ01000003.1"/>
</dbReference>
<keyword evidence="12" id="KW-1185">Reference proteome</keyword>
<organism evidence="11 12">
    <name type="scientific">Enhydrobacter aerosaccus</name>
    <dbReference type="NCBI Taxonomy" id="225324"/>
    <lineage>
        <taxon>Bacteria</taxon>
        <taxon>Pseudomonadati</taxon>
        <taxon>Pseudomonadota</taxon>
        <taxon>Alphaproteobacteria</taxon>
        <taxon>Hyphomicrobiales</taxon>
        <taxon>Enhydrobacter</taxon>
    </lineage>
</organism>
<comment type="similarity">
    <text evidence="2 9">Belongs to the glucose-1-phosphate thymidylyltransferase family.</text>
</comment>
<name>A0A1T4QB77_9HYPH</name>
<dbReference type="Gene3D" id="3.90.550.10">
    <property type="entry name" value="Spore Coat Polysaccharide Biosynthesis Protein SpsA, Chain A"/>
    <property type="match status" value="1"/>
</dbReference>
<dbReference type="OrthoDB" id="9803871at2"/>
<reference evidence="12" key="1">
    <citation type="submission" date="2017-02" db="EMBL/GenBank/DDBJ databases">
        <authorList>
            <person name="Varghese N."/>
            <person name="Submissions S."/>
        </authorList>
    </citation>
    <scope>NUCLEOTIDE SEQUENCE [LARGE SCALE GENOMIC DNA]</scope>
    <source>
        <strain evidence="12">ATCC 27094</strain>
    </source>
</reference>
<dbReference type="PANTHER" id="PTHR43532">
    <property type="entry name" value="GLUCOSE-1-PHOSPHATE THYMIDYLYLTRANSFERASE"/>
    <property type="match status" value="1"/>
</dbReference>
<sequence>MKGIVLSGGSGTRLYPMTRAANKQLLPVYNKPMVYYPLTTLMLAGCREILLVVNPQDEQAYRRLFGDGSQWGLRLEYAVQPTAGGIAEAFLVGRDFIAGDRIGLILGDNLFYGDSLPAMAERGARGTGAVIYAYWVSDPSAYGVIEFDAADRPVAIVEKPKAPRSNWAVTGLYFYDADVCDVAASIPRSARGELEITDVNMHYLKQGRLTVEKLGRGYAWLDTGTPSSLLRAAQFVETVEDRQGLQIGSPEEVAWRKGYIDDAAFARLIEPIRESEYGKYLQRLAARG</sequence>
<evidence type="ECO:0000259" key="10">
    <source>
        <dbReference type="Pfam" id="PF00483"/>
    </source>
</evidence>
<evidence type="ECO:0000313" key="12">
    <source>
        <dbReference type="Proteomes" id="UP000190092"/>
    </source>
</evidence>
<keyword evidence="5 9" id="KW-0548">Nucleotidyltransferase</keyword>
<proteinExistence type="inferred from homology"/>
<protein>
    <recommendedName>
        <fullName evidence="3 9">Glucose-1-phosphate thymidylyltransferase</fullName>
        <ecNumber evidence="3 9">2.7.7.24</ecNumber>
    </recommendedName>
</protein>
<feature type="domain" description="Nucleotidyl transferase" evidence="10">
    <location>
        <begin position="2"/>
        <end position="237"/>
    </location>
</feature>
<evidence type="ECO:0000256" key="1">
    <source>
        <dbReference type="ARBA" id="ARBA00001946"/>
    </source>
</evidence>
<evidence type="ECO:0000256" key="3">
    <source>
        <dbReference type="ARBA" id="ARBA00012461"/>
    </source>
</evidence>
<dbReference type="STRING" id="225324.SAMN02745126_03110"/>